<evidence type="ECO:0000313" key="2">
    <source>
        <dbReference type="EMBL" id="CAD9440784.1"/>
    </source>
</evidence>
<dbReference type="AlphaFoldDB" id="A0A7S2D1B5"/>
<reference evidence="2" key="1">
    <citation type="submission" date="2021-01" db="EMBL/GenBank/DDBJ databases">
        <authorList>
            <person name="Corre E."/>
            <person name="Pelletier E."/>
            <person name="Niang G."/>
            <person name="Scheremetjew M."/>
            <person name="Finn R."/>
            <person name="Kale V."/>
            <person name="Holt S."/>
            <person name="Cochrane G."/>
            <person name="Meng A."/>
            <person name="Brown T."/>
            <person name="Cohen L."/>
        </authorList>
    </citation>
    <scope>NUCLEOTIDE SEQUENCE</scope>
    <source>
        <strain evidence="2">UTEX LB 985</strain>
    </source>
</reference>
<proteinExistence type="predicted"/>
<dbReference type="Pfam" id="PF04979">
    <property type="entry name" value="IPP-2"/>
    <property type="match status" value="1"/>
</dbReference>
<dbReference type="InterPro" id="IPR036020">
    <property type="entry name" value="WW_dom_sf"/>
</dbReference>
<organism evidence="2">
    <name type="scientific">Haptolina brevifila</name>
    <dbReference type="NCBI Taxonomy" id="156173"/>
    <lineage>
        <taxon>Eukaryota</taxon>
        <taxon>Haptista</taxon>
        <taxon>Haptophyta</taxon>
        <taxon>Prymnesiophyceae</taxon>
        <taxon>Prymnesiales</taxon>
        <taxon>Prymnesiaceae</taxon>
        <taxon>Haptolina</taxon>
    </lineage>
</organism>
<protein>
    <recommendedName>
        <fullName evidence="1">WW domain-containing protein</fullName>
    </recommendedName>
</protein>
<evidence type="ECO:0000259" key="1">
    <source>
        <dbReference type="PROSITE" id="PS50020"/>
    </source>
</evidence>
<gene>
    <name evidence="2" type="ORF">CBRE1094_LOCUS12963</name>
</gene>
<dbReference type="InterPro" id="IPR001202">
    <property type="entry name" value="WW_dom"/>
</dbReference>
<dbReference type="EMBL" id="HBGU01023837">
    <property type="protein sequence ID" value="CAD9440784.1"/>
    <property type="molecule type" value="Transcribed_RNA"/>
</dbReference>
<sequence>MVTWDEQGIQAHDAERGVKFGTMKVDQVETPYLYLEEDEDQASIHHKYLKSHVPTALAHQTGGAKDHHKMQVKELQDALGLVMTDECGLASFSRPKWAHPEEFGLQRQALYSGEARIAGLAALNEGLADGWTAFLSRSEPVEPFYYNRELNVTQWERPV</sequence>
<accession>A0A7S2D1B5</accession>
<dbReference type="PROSITE" id="PS50020">
    <property type="entry name" value="WW_DOMAIN_2"/>
    <property type="match status" value="1"/>
</dbReference>
<dbReference type="SUPFAM" id="SSF51045">
    <property type="entry name" value="WW domain"/>
    <property type="match status" value="1"/>
</dbReference>
<dbReference type="GO" id="GO:0009966">
    <property type="term" value="P:regulation of signal transduction"/>
    <property type="evidence" value="ECO:0007669"/>
    <property type="project" value="InterPro"/>
</dbReference>
<dbReference type="InterPro" id="IPR007062">
    <property type="entry name" value="PPI-2"/>
</dbReference>
<name>A0A7S2D1B5_9EUKA</name>
<feature type="domain" description="WW" evidence="1">
    <location>
        <begin position="125"/>
        <end position="159"/>
    </location>
</feature>
<dbReference type="Gene3D" id="2.20.70.10">
    <property type="match status" value="1"/>
</dbReference>
<dbReference type="GO" id="GO:0004864">
    <property type="term" value="F:protein phosphatase inhibitor activity"/>
    <property type="evidence" value="ECO:0007669"/>
    <property type="project" value="InterPro"/>
</dbReference>